<evidence type="ECO:0000313" key="2">
    <source>
        <dbReference type="Proteomes" id="UP001054945"/>
    </source>
</evidence>
<gene>
    <name evidence="1" type="ORF">CEXT_571321</name>
</gene>
<evidence type="ECO:0000313" key="1">
    <source>
        <dbReference type="EMBL" id="GIY63481.1"/>
    </source>
</evidence>
<sequence>MWRGNLNPSCNQHALSTTKLQVITKFTHQSIILSSRKRGRALTQVTLLLCVATINTDFCSAYYEHSFEGRLVMPSEKKRLHIVVTLVLTDESLQVVWSDKRLETTDLKAIPHY</sequence>
<protein>
    <submittedName>
        <fullName evidence="1">Uncharacterized protein</fullName>
    </submittedName>
</protein>
<keyword evidence="2" id="KW-1185">Reference proteome</keyword>
<dbReference type="AlphaFoldDB" id="A0AAV4V0J7"/>
<dbReference type="EMBL" id="BPLR01013748">
    <property type="protein sequence ID" value="GIY63481.1"/>
    <property type="molecule type" value="Genomic_DNA"/>
</dbReference>
<name>A0AAV4V0J7_CAEEX</name>
<organism evidence="1 2">
    <name type="scientific">Caerostris extrusa</name>
    <name type="common">Bark spider</name>
    <name type="synonym">Caerostris bankana</name>
    <dbReference type="NCBI Taxonomy" id="172846"/>
    <lineage>
        <taxon>Eukaryota</taxon>
        <taxon>Metazoa</taxon>
        <taxon>Ecdysozoa</taxon>
        <taxon>Arthropoda</taxon>
        <taxon>Chelicerata</taxon>
        <taxon>Arachnida</taxon>
        <taxon>Araneae</taxon>
        <taxon>Araneomorphae</taxon>
        <taxon>Entelegynae</taxon>
        <taxon>Araneoidea</taxon>
        <taxon>Araneidae</taxon>
        <taxon>Caerostris</taxon>
    </lineage>
</organism>
<comment type="caution">
    <text evidence="1">The sequence shown here is derived from an EMBL/GenBank/DDBJ whole genome shotgun (WGS) entry which is preliminary data.</text>
</comment>
<proteinExistence type="predicted"/>
<dbReference type="Proteomes" id="UP001054945">
    <property type="component" value="Unassembled WGS sequence"/>
</dbReference>
<accession>A0AAV4V0J7</accession>
<reference evidence="1 2" key="1">
    <citation type="submission" date="2021-06" db="EMBL/GenBank/DDBJ databases">
        <title>Caerostris extrusa draft genome.</title>
        <authorList>
            <person name="Kono N."/>
            <person name="Arakawa K."/>
        </authorList>
    </citation>
    <scope>NUCLEOTIDE SEQUENCE [LARGE SCALE GENOMIC DNA]</scope>
</reference>